<keyword evidence="7" id="KW-0808">Transferase</keyword>
<evidence type="ECO:0000313" key="19">
    <source>
        <dbReference type="EMBL" id="EAW11980.1"/>
    </source>
</evidence>
<dbReference type="SMART" id="SM01400">
    <property type="entry name" value="Pribosyltran_N"/>
    <property type="match status" value="1"/>
</dbReference>
<dbReference type="GO" id="GO:0006015">
    <property type="term" value="P:5-phosphoribose 1-diphosphate biosynthetic process"/>
    <property type="evidence" value="ECO:0007669"/>
    <property type="project" value="EnsemblFungi"/>
</dbReference>
<feature type="domain" description="Ribose-phosphate pyrophosphokinase N-terminal" evidence="18">
    <location>
        <begin position="5"/>
        <end position="121"/>
    </location>
</feature>
<dbReference type="InterPro" id="IPR005946">
    <property type="entry name" value="Rib-P_diPkinase"/>
</dbReference>
<evidence type="ECO:0000256" key="7">
    <source>
        <dbReference type="ARBA" id="ARBA00022679"/>
    </source>
</evidence>
<evidence type="ECO:0000256" key="5">
    <source>
        <dbReference type="ARBA" id="ARBA00022490"/>
    </source>
</evidence>
<keyword evidence="13" id="KW-0460">Magnesium</keyword>
<evidence type="ECO:0000256" key="14">
    <source>
        <dbReference type="ARBA" id="ARBA00040334"/>
    </source>
</evidence>
<keyword evidence="10" id="KW-0547">Nucleotide-binding</keyword>
<dbReference type="GO" id="GO:0005524">
    <property type="term" value="F:ATP binding"/>
    <property type="evidence" value="ECO:0007669"/>
    <property type="project" value="UniProtKB-KW"/>
</dbReference>
<dbReference type="SUPFAM" id="SSF53271">
    <property type="entry name" value="PRTase-like"/>
    <property type="match status" value="2"/>
</dbReference>
<organism evidence="19 20">
    <name type="scientific">Aspergillus clavatus (strain ATCC 1007 / CBS 513.65 / DSM 816 / NCTC 3887 / NRRL 1 / QM 1276 / 107)</name>
    <dbReference type="NCBI Taxonomy" id="344612"/>
    <lineage>
        <taxon>Eukaryota</taxon>
        <taxon>Fungi</taxon>
        <taxon>Dikarya</taxon>
        <taxon>Ascomycota</taxon>
        <taxon>Pezizomycotina</taxon>
        <taxon>Eurotiomycetes</taxon>
        <taxon>Eurotiomycetidae</taxon>
        <taxon>Eurotiales</taxon>
        <taxon>Aspergillaceae</taxon>
        <taxon>Aspergillus</taxon>
        <taxon>Aspergillus subgen. Fumigati</taxon>
    </lineage>
</organism>
<evidence type="ECO:0000256" key="8">
    <source>
        <dbReference type="ARBA" id="ARBA00022723"/>
    </source>
</evidence>
<evidence type="ECO:0000256" key="3">
    <source>
        <dbReference type="ARBA" id="ARBA00006478"/>
    </source>
</evidence>
<keyword evidence="8" id="KW-0479">Metal-binding</keyword>
<evidence type="ECO:0000256" key="4">
    <source>
        <dbReference type="ARBA" id="ARBA00013247"/>
    </source>
</evidence>
<dbReference type="NCBIfam" id="TIGR01251">
    <property type="entry name" value="ribP_PPkin"/>
    <property type="match status" value="1"/>
</dbReference>
<dbReference type="InterPro" id="IPR000842">
    <property type="entry name" value="PRib_PP_synth_CS"/>
</dbReference>
<dbReference type="Pfam" id="PF13793">
    <property type="entry name" value="Pribosyltran_N"/>
    <property type="match status" value="1"/>
</dbReference>
<dbReference type="STRING" id="344612.A1CDQ3"/>
<proteinExistence type="inferred from homology"/>
<dbReference type="RefSeq" id="XP_001273406.1">
    <property type="nucleotide sequence ID" value="XM_001273405.1"/>
</dbReference>
<keyword evidence="9" id="KW-0545">Nucleotide biosynthesis</keyword>
<name>A1CDQ3_ASPCL</name>
<dbReference type="GO" id="GO:0004749">
    <property type="term" value="F:ribose phosphate diphosphokinase activity"/>
    <property type="evidence" value="ECO:0007669"/>
    <property type="project" value="UniProtKB-EC"/>
</dbReference>
<dbReference type="CDD" id="cd06223">
    <property type="entry name" value="PRTases_typeI"/>
    <property type="match status" value="1"/>
</dbReference>
<evidence type="ECO:0000256" key="11">
    <source>
        <dbReference type="ARBA" id="ARBA00022777"/>
    </source>
</evidence>
<feature type="region of interest" description="Disordered" evidence="17">
    <location>
        <begin position="297"/>
        <end position="373"/>
    </location>
</feature>
<dbReference type="OMA" id="CKMKKHR"/>
<feature type="compositionally biased region" description="Polar residues" evidence="17">
    <location>
        <begin position="304"/>
        <end position="324"/>
    </location>
</feature>
<comment type="catalytic activity">
    <reaction evidence="15">
        <text>D-ribose 5-phosphate + ATP = 5-phospho-alpha-D-ribose 1-diphosphate + AMP + H(+)</text>
        <dbReference type="Rhea" id="RHEA:15609"/>
        <dbReference type="ChEBI" id="CHEBI:15378"/>
        <dbReference type="ChEBI" id="CHEBI:30616"/>
        <dbReference type="ChEBI" id="CHEBI:58017"/>
        <dbReference type="ChEBI" id="CHEBI:78346"/>
        <dbReference type="ChEBI" id="CHEBI:456215"/>
        <dbReference type="EC" id="2.7.6.1"/>
    </reaction>
</comment>
<dbReference type="InterPro" id="IPR029057">
    <property type="entry name" value="PRTase-like"/>
</dbReference>
<evidence type="ECO:0000313" key="20">
    <source>
        <dbReference type="Proteomes" id="UP000006701"/>
    </source>
</evidence>
<comment type="subcellular location">
    <subcellularLocation>
        <location evidence="1">Cytoplasm</location>
    </subcellularLocation>
</comment>
<dbReference type="Proteomes" id="UP000006701">
    <property type="component" value="Unassembled WGS sequence"/>
</dbReference>
<evidence type="ECO:0000256" key="10">
    <source>
        <dbReference type="ARBA" id="ARBA00022741"/>
    </source>
</evidence>
<dbReference type="AlphaFoldDB" id="A1CDQ3"/>
<keyword evidence="12" id="KW-0067">ATP-binding</keyword>
<accession>A1CDQ3</accession>
<dbReference type="InterPro" id="IPR029099">
    <property type="entry name" value="Pribosyltran_N"/>
</dbReference>
<dbReference type="GO" id="GO:0009156">
    <property type="term" value="P:ribonucleoside monophosphate biosynthetic process"/>
    <property type="evidence" value="ECO:0007669"/>
    <property type="project" value="InterPro"/>
</dbReference>
<dbReference type="PANTHER" id="PTHR10210:SF57">
    <property type="entry name" value="RIBOSE-PHOSPHATE DIPHOSPHOKINASE"/>
    <property type="match status" value="1"/>
</dbReference>
<dbReference type="GeneID" id="4705514"/>
<protein>
    <recommendedName>
        <fullName evidence="14">Ribose-phosphate pyrophosphokinase 1</fullName>
        <ecNumber evidence="4">2.7.6.1</ecNumber>
    </recommendedName>
    <alternativeName>
        <fullName evidence="16">Phosphoribosyl pyrophosphate synthase 1</fullName>
    </alternativeName>
</protein>
<gene>
    <name evidence="19" type="ORF">ACLA_007390</name>
</gene>
<dbReference type="GO" id="GO:0000287">
    <property type="term" value="F:magnesium ion binding"/>
    <property type="evidence" value="ECO:0007669"/>
    <property type="project" value="InterPro"/>
</dbReference>
<evidence type="ECO:0000256" key="6">
    <source>
        <dbReference type="ARBA" id="ARBA00022553"/>
    </source>
</evidence>
<dbReference type="PROSITE" id="PS00114">
    <property type="entry name" value="PRPP_SYNTHASE"/>
    <property type="match status" value="1"/>
</dbReference>
<dbReference type="eggNOG" id="KOG1448">
    <property type="taxonomic scope" value="Eukaryota"/>
</dbReference>
<dbReference type="FunFam" id="3.40.50.2020:FF:000043">
    <property type="entry name" value="Ribose-phosphate pyrophosphokinase 1"/>
    <property type="match status" value="1"/>
</dbReference>
<dbReference type="PANTHER" id="PTHR10210">
    <property type="entry name" value="RIBOSE-PHOSPHATE DIPHOSPHOKINASE FAMILY MEMBER"/>
    <property type="match status" value="1"/>
</dbReference>
<dbReference type="InterPro" id="IPR000836">
    <property type="entry name" value="PRTase_dom"/>
</dbReference>
<evidence type="ECO:0000256" key="9">
    <source>
        <dbReference type="ARBA" id="ARBA00022727"/>
    </source>
</evidence>
<dbReference type="VEuPathDB" id="FungiDB:ACLA_007390"/>
<sequence>MRGVQIFSGTSHPVLAETICERLGTLPARALLGKFANGETRVDIGVSVRNQDVYILQSGSQKINDSVMELLIMISACKGGSAKSITGQWTRYFPYSRQSKKKSHRGAITARMLANLLSVAGVDHVITLDLHASQMQGFFGKPVDNLFAEPFIARWIRMNVPGWKEAVVVSKNAGGTKRVTSLADTLKLNFGIVTTDRRRPKTAMAMTDSTVFFDSIDDDTTGIPKEPKPFVLHLRSGNDNSQDDDVFTEPSHPDPQLRPETPPAARRPSELEAVHEYTDVRVREVVTGRLVQGHIVDDDFPSAGPTSFPASGITTPGQPSSQAASEAVPDAMVNSFISTTSSVPGDHALGGSFDAAESSDEEESNGRSAEQEKTITLVGDVRGRTVFLVDDMIDKSGSWVAAAETVVKRGGAKKVYCIATHGLFGGECLEQMEACAAIDYIVVTNTFPITPHMMKSKKLITIDISSLLAESIRRHHYGESVSALFQLND</sequence>
<evidence type="ECO:0000256" key="17">
    <source>
        <dbReference type="SAM" id="MobiDB-lite"/>
    </source>
</evidence>
<dbReference type="OrthoDB" id="413572at2759"/>
<dbReference type="Gene3D" id="3.40.50.2020">
    <property type="match status" value="3"/>
</dbReference>
<keyword evidence="20" id="KW-1185">Reference proteome</keyword>
<keyword evidence="6" id="KW-0597">Phosphoprotein</keyword>
<comment type="pathway">
    <text evidence="2">Metabolic intermediate biosynthesis; 5-phospho-alpha-D-ribose 1-diphosphate biosynthesis; 5-phospho-alpha-D-ribose 1-diphosphate from D-ribose 5-phosphate (route I): step 1/1.</text>
</comment>
<comment type="similarity">
    <text evidence="3">Belongs to the ribose-phosphate pyrophosphokinase family.</text>
</comment>
<feature type="region of interest" description="Disordered" evidence="17">
    <location>
        <begin position="234"/>
        <end position="272"/>
    </location>
</feature>
<evidence type="ECO:0000256" key="1">
    <source>
        <dbReference type="ARBA" id="ARBA00004496"/>
    </source>
</evidence>
<dbReference type="GO" id="GO:0005737">
    <property type="term" value="C:cytoplasm"/>
    <property type="evidence" value="ECO:0007669"/>
    <property type="project" value="UniProtKB-SubCell"/>
</dbReference>
<reference evidence="19 20" key="1">
    <citation type="journal article" date="2008" name="PLoS Genet.">
        <title>Genomic islands in the pathogenic filamentous fungus Aspergillus fumigatus.</title>
        <authorList>
            <person name="Fedorova N.D."/>
            <person name="Khaldi N."/>
            <person name="Joardar V.S."/>
            <person name="Maiti R."/>
            <person name="Amedeo P."/>
            <person name="Anderson M.J."/>
            <person name="Crabtree J."/>
            <person name="Silva J.C."/>
            <person name="Badger J.H."/>
            <person name="Albarraq A."/>
            <person name="Angiuoli S."/>
            <person name="Bussey H."/>
            <person name="Bowyer P."/>
            <person name="Cotty P.J."/>
            <person name="Dyer P.S."/>
            <person name="Egan A."/>
            <person name="Galens K."/>
            <person name="Fraser-Liggett C.M."/>
            <person name="Haas B.J."/>
            <person name="Inman J.M."/>
            <person name="Kent R."/>
            <person name="Lemieux S."/>
            <person name="Malavazi I."/>
            <person name="Orvis J."/>
            <person name="Roemer T."/>
            <person name="Ronning C.M."/>
            <person name="Sundaram J.P."/>
            <person name="Sutton G."/>
            <person name="Turner G."/>
            <person name="Venter J.C."/>
            <person name="White O.R."/>
            <person name="Whitty B.R."/>
            <person name="Youngman P."/>
            <person name="Wolfe K.H."/>
            <person name="Goldman G.H."/>
            <person name="Wortman J.R."/>
            <person name="Jiang B."/>
            <person name="Denning D.W."/>
            <person name="Nierman W.C."/>
        </authorList>
    </citation>
    <scope>NUCLEOTIDE SEQUENCE [LARGE SCALE GENOMIC DNA]</scope>
    <source>
        <strain evidence="20">ATCC 1007 / CBS 513.65 / DSM 816 / NCTC 3887 / NRRL 1</strain>
    </source>
</reference>
<evidence type="ECO:0000256" key="15">
    <source>
        <dbReference type="ARBA" id="ARBA00049535"/>
    </source>
</evidence>
<dbReference type="KEGG" id="act:ACLA_007390"/>
<evidence type="ECO:0000256" key="2">
    <source>
        <dbReference type="ARBA" id="ARBA00004996"/>
    </source>
</evidence>
<dbReference type="GO" id="GO:0006164">
    <property type="term" value="P:purine nucleotide biosynthetic process"/>
    <property type="evidence" value="ECO:0007669"/>
    <property type="project" value="TreeGrafter"/>
</dbReference>
<dbReference type="GO" id="GO:0016301">
    <property type="term" value="F:kinase activity"/>
    <property type="evidence" value="ECO:0007669"/>
    <property type="project" value="UniProtKB-KW"/>
</dbReference>
<evidence type="ECO:0000256" key="12">
    <source>
        <dbReference type="ARBA" id="ARBA00022840"/>
    </source>
</evidence>
<dbReference type="HOGENOM" id="CLU_033546_1_2_1"/>
<keyword evidence="11" id="KW-0418">Kinase</keyword>
<evidence type="ECO:0000259" key="18">
    <source>
        <dbReference type="Pfam" id="PF13793"/>
    </source>
</evidence>
<evidence type="ECO:0000256" key="13">
    <source>
        <dbReference type="ARBA" id="ARBA00022842"/>
    </source>
</evidence>
<dbReference type="Pfam" id="PF14572">
    <property type="entry name" value="Pribosyl_synth"/>
    <property type="match status" value="1"/>
</dbReference>
<dbReference type="EMBL" id="DS027051">
    <property type="protein sequence ID" value="EAW11980.1"/>
    <property type="molecule type" value="Genomic_DNA"/>
</dbReference>
<keyword evidence="5" id="KW-0963">Cytoplasm</keyword>
<dbReference type="GO" id="GO:0002189">
    <property type="term" value="C:ribose phosphate diphosphokinase complex"/>
    <property type="evidence" value="ECO:0007669"/>
    <property type="project" value="EnsemblFungi"/>
</dbReference>
<evidence type="ECO:0000256" key="16">
    <source>
        <dbReference type="ARBA" id="ARBA00077829"/>
    </source>
</evidence>
<dbReference type="FunFam" id="3.40.50.2020:FF:000017">
    <property type="entry name" value="Ribose-phosphate pyrophosphokinase 1"/>
    <property type="match status" value="1"/>
</dbReference>
<dbReference type="EC" id="2.7.6.1" evidence="4"/>